<proteinExistence type="predicted"/>
<sequence length="717" mass="78103">MVTPIVRKNTSQSKESNQFEKPHFLPFTARRLAAWATEITLVLTSGLVPFGLGVYANSRNDFNRVPLHPVLVVTQRAIARPLALPVSYGIPNVAAPSNFLWIIALLSPITLSWWQLYLLGKTGSTIPKRKFGVRVVNEVGKPVGLATAVAREGVGRWTIPVSIAYILWRYSFAFPNLGLFTFLAVLMVLGEGMALPSRRGRRAFHDWLAGTYTIDTTDTTHPLHSWEQGEQPQVAQSEQELAPVSMSTLTGETTNIATLWRRMRQNPNLILFGAALGSMIAVLGILVSTQVYLQSQQNWRETQQINSEKFLAIVQKLGPDSGATTEDRQSLILAMGSLNNHQARQFLTDMLVEETNPILLNKIQEALVSVGLQAIPELKNKNQFLAAELKSMGSISPGWELRQQQLHINQETINKILRVNSAKTANVDLSKAELGSRGARESSFFQLVLDQVDLSGINWKSANLNQASFKGSIFRGRGEDGHWDTYDDAIANLSLAQMKQANFTDANLSRVIMNRSDLSGAILNKANLSHARLIGADLSSTQLVGANLQGALLEKASLTGADIGDAKFHGANLYGARLSRVIAMGTNLSHANLTNTDWRGADLSGAYLDNANLSNANLSATRLTGAVLRKARLENANLQNADLSFVDLRGANVTGADFLGTVLAPVKQNPTDTFVQTPDLGSISAVVKGVDFSQAKNLDRDQIAYICGQGGFHSSCP</sequence>
<dbReference type="InterPro" id="IPR001646">
    <property type="entry name" value="5peptide_repeat"/>
</dbReference>
<keyword evidence="2 5" id="KW-0812">Transmembrane</keyword>
<reference evidence="7 8" key="1">
    <citation type="submission" date="2023-01" db="EMBL/GenBank/DDBJ databases">
        <title>Genomes from the Australian National Cyanobacteria Reference Collection.</title>
        <authorList>
            <person name="Willis A."/>
            <person name="Lee E.M.F."/>
        </authorList>
    </citation>
    <scope>NUCLEOTIDE SEQUENCE [LARGE SCALE GENOMIC DNA]</scope>
    <source>
        <strain evidence="7 8">CS-1033</strain>
    </source>
</reference>
<evidence type="ECO:0000256" key="3">
    <source>
        <dbReference type="ARBA" id="ARBA00022989"/>
    </source>
</evidence>
<dbReference type="InterPro" id="IPR051082">
    <property type="entry name" value="Pentapeptide-BTB/POZ_domain"/>
</dbReference>
<gene>
    <name evidence="7" type="ORF">PN457_06200</name>
</gene>
<evidence type="ECO:0000256" key="5">
    <source>
        <dbReference type="SAM" id="Phobius"/>
    </source>
</evidence>
<comment type="caution">
    <text evidence="7">The sequence shown here is derived from an EMBL/GenBank/DDBJ whole genome shotgun (WGS) entry which is preliminary data.</text>
</comment>
<protein>
    <submittedName>
        <fullName evidence="7">Pentapeptide repeat-containing protein</fullName>
    </submittedName>
</protein>
<evidence type="ECO:0000259" key="6">
    <source>
        <dbReference type="Pfam" id="PF06271"/>
    </source>
</evidence>
<evidence type="ECO:0000256" key="4">
    <source>
        <dbReference type="ARBA" id="ARBA00023136"/>
    </source>
</evidence>
<keyword evidence="8" id="KW-1185">Reference proteome</keyword>
<dbReference type="InterPro" id="IPR010432">
    <property type="entry name" value="RDD"/>
</dbReference>
<feature type="domain" description="RDD" evidence="6">
    <location>
        <begin position="27"/>
        <end position="210"/>
    </location>
</feature>
<evidence type="ECO:0000256" key="2">
    <source>
        <dbReference type="ARBA" id="ARBA00022692"/>
    </source>
</evidence>
<feature type="transmembrane region" description="Helical" evidence="5">
    <location>
        <begin position="99"/>
        <end position="120"/>
    </location>
</feature>
<dbReference type="RefSeq" id="WP_271732063.1">
    <property type="nucleotide sequence ID" value="NZ_JANQDP010000075.1"/>
</dbReference>
<accession>A0ABT5ARD0</accession>
<keyword evidence="3 5" id="KW-1133">Transmembrane helix</keyword>
<evidence type="ECO:0000313" key="8">
    <source>
        <dbReference type="Proteomes" id="UP001212499"/>
    </source>
</evidence>
<evidence type="ECO:0000313" key="7">
    <source>
        <dbReference type="EMBL" id="MDB9539257.1"/>
    </source>
</evidence>
<comment type="subcellular location">
    <subcellularLocation>
        <location evidence="1">Membrane</location>
        <topology evidence="1">Multi-pass membrane protein</topology>
    </subcellularLocation>
</comment>
<dbReference type="SUPFAM" id="SSF141571">
    <property type="entry name" value="Pentapeptide repeat-like"/>
    <property type="match status" value="1"/>
</dbReference>
<dbReference type="PANTHER" id="PTHR14136:SF17">
    <property type="entry name" value="BTB_POZ DOMAIN-CONTAINING PROTEIN KCTD9"/>
    <property type="match status" value="1"/>
</dbReference>
<dbReference type="Gene3D" id="2.160.20.80">
    <property type="entry name" value="E3 ubiquitin-protein ligase SopA"/>
    <property type="match status" value="2"/>
</dbReference>
<dbReference type="EMBL" id="JAQMUH010000075">
    <property type="protein sequence ID" value="MDB9539257.1"/>
    <property type="molecule type" value="Genomic_DNA"/>
</dbReference>
<dbReference type="Pfam" id="PF00805">
    <property type="entry name" value="Pentapeptide"/>
    <property type="match status" value="5"/>
</dbReference>
<feature type="transmembrane region" description="Helical" evidence="5">
    <location>
        <begin position="269"/>
        <end position="293"/>
    </location>
</feature>
<feature type="transmembrane region" description="Helical" evidence="5">
    <location>
        <begin position="32"/>
        <end position="56"/>
    </location>
</feature>
<dbReference type="Proteomes" id="UP001212499">
    <property type="component" value="Unassembled WGS sequence"/>
</dbReference>
<feature type="transmembrane region" description="Helical" evidence="5">
    <location>
        <begin position="177"/>
        <end position="195"/>
    </location>
</feature>
<keyword evidence="4 5" id="KW-0472">Membrane</keyword>
<organism evidence="7 8">
    <name type="scientific">Anabaenopsis arnoldii</name>
    <dbReference type="NCBI Taxonomy" id="2152938"/>
    <lineage>
        <taxon>Bacteria</taxon>
        <taxon>Bacillati</taxon>
        <taxon>Cyanobacteriota</taxon>
        <taxon>Cyanophyceae</taxon>
        <taxon>Nostocales</taxon>
        <taxon>Nodulariaceae</taxon>
        <taxon>Anabaenopsis</taxon>
    </lineage>
</organism>
<dbReference type="PANTHER" id="PTHR14136">
    <property type="entry name" value="BTB_POZ DOMAIN-CONTAINING PROTEIN KCTD9"/>
    <property type="match status" value="1"/>
</dbReference>
<name>A0ABT5ARD0_9CYAN</name>
<dbReference type="Pfam" id="PF06271">
    <property type="entry name" value="RDD"/>
    <property type="match status" value="1"/>
</dbReference>
<evidence type="ECO:0000256" key="1">
    <source>
        <dbReference type="ARBA" id="ARBA00004141"/>
    </source>
</evidence>